<feature type="transmembrane region" description="Helical" evidence="1">
    <location>
        <begin position="114"/>
        <end position="137"/>
    </location>
</feature>
<keyword evidence="1" id="KW-0472">Membrane</keyword>
<feature type="transmembrane region" description="Helical" evidence="1">
    <location>
        <begin position="168"/>
        <end position="193"/>
    </location>
</feature>
<dbReference type="EMBL" id="CP157484">
    <property type="protein sequence ID" value="XBO40134.1"/>
    <property type="molecule type" value="Genomic_DNA"/>
</dbReference>
<feature type="transmembrane region" description="Helical" evidence="1">
    <location>
        <begin position="71"/>
        <end position="93"/>
    </location>
</feature>
<protein>
    <submittedName>
        <fullName evidence="2">DUF2189 domain-containing protein</fullName>
    </submittedName>
</protein>
<keyword evidence="1" id="KW-1133">Transmembrane helix</keyword>
<dbReference type="Pfam" id="PF09955">
    <property type="entry name" value="DUF2189"/>
    <property type="match status" value="1"/>
</dbReference>
<evidence type="ECO:0000256" key="1">
    <source>
        <dbReference type="SAM" id="Phobius"/>
    </source>
</evidence>
<proteinExistence type="predicted"/>
<gene>
    <name evidence="2" type="ORF">ABEG18_04970</name>
</gene>
<evidence type="ECO:0000313" key="2">
    <source>
        <dbReference type="EMBL" id="XBO40134.1"/>
    </source>
</evidence>
<dbReference type="AlphaFoldDB" id="A0AAU7JJI1"/>
<accession>A0AAU7JJI1</accession>
<dbReference type="RefSeq" id="WP_406856989.1">
    <property type="nucleotide sequence ID" value="NZ_CP157484.1"/>
</dbReference>
<dbReference type="InterPro" id="IPR018692">
    <property type="entry name" value="DUF2189"/>
</dbReference>
<sequence>MANLNVVSGYADAPSTPQVRRIGSADLKRALAQGLEDFWAMPTHVVFIGLIYPVVGLLLGRLLLDNDALPLIFPLISGFALLGPVAGVGLYELSRRRELGMDTRWRHAFEVVRAPGFLGILALGAILALMFLCWLVISEGLYEWLFGSRSPQTLASLVQESLSTRHGWALIILGNFVGFLFAASAFSISVVSFQMMLDRGVGPAVAVATSLKAVAANPGPMALWAIFIAAALVIGFIPLFFGMAIVIPVLAHASWHLYRRVVA</sequence>
<keyword evidence="1" id="KW-0812">Transmembrane</keyword>
<organism evidence="2">
    <name type="scientific">Alsobacter sp. KACC 23698</name>
    <dbReference type="NCBI Taxonomy" id="3149229"/>
    <lineage>
        <taxon>Bacteria</taxon>
        <taxon>Pseudomonadati</taxon>
        <taxon>Pseudomonadota</taxon>
        <taxon>Alphaproteobacteria</taxon>
        <taxon>Hyphomicrobiales</taxon>
        <taxon>Alsobacteraceae</taxon>
        <taxon>Alsobacter</taxon>
    </lineage>
</organism>
<reference evidence="2" key="1">
    <citation type="submission" date="2024-05" db="EMBL/GenBank/DDBJ databases">
        <authorList>
            <person name="Kim S."/>
            <person name="Heo J."/>
            <person name="Choi H."/>
            <person name="Choi Y."/>
            <person name="Kwon S.-W."/>
            <person name="Kim Y."/>
        </authorList>
    </citation>
    <scope>NUCLEOTIDE SEQUENCE</scope>
    <source>
        <strain evidence="2">KACC 23698</strain>
    </source>
</reference>
<feature type="transmembrane region" description="Helical" evidence="1">
    <location>
        <begin position="222"/>
        <end position="250"/>
    </location>
</feature>
<name>A0AAU7JJI1_9HYPH</name>
<feature type="transmembrane region" description="Helical" evidence="1">
    <location>
        <begin position="38"/>
        <end position="59"/>
    </location>
</feature>